<dbReference type="VEuPathDB" id="FungiDB:H257_01764"/>
<evidence type="ECO:0000313" key="14">
    <source>
        <dbReference type="Proteomes" id="UP000266239"/>
    </source>
</evidence>
<evidence type="ECO:0000313" key="8">
    <source>
        <dbReference type="EMBL" id="RHY95414.1"/>
    </source>
</evidence>
<evidence type="ECO:0000313" key="13">
    <source>
        <dbReference type="Proteomes" id="UP000266196"/>
    </source>
</evidence>
<dbReference type="Proteomes" id="UP000265427">
    <property type="component" value="Unassembled WGS sequence"/>
</dbReference>
<keyword evidence="2" id="KW-1133">Transmembrane helix</keyword>
<dbReference type="Proteomes" id="UP000283543">
    <property type="component" value="Unassembled WGS sequence"/>
</dbReference>
<evidence type="ECO:0000313" key="4">
    <source>
        <dbReference type="EMBL" id="RHY12285.1"/>
    </source>
</evidence>
<evidence type="ECO:0000313" key="5">
    <source>
        <dbReference type="EMBL" id="RHY47855.1"/>
    </source>
</evidence>
<evidence type="ECO:0000313" key="7">
    <source>
        <dbReference type="EMBL" id="RHY71558.1"/>
    </source>
</evidence>
<evidence type="ECO:0000313" key="12">
    <source>
        <dbReference type="Proteomes" id="UP000265716"/>
    </source>
</evidence>
<feature type="region of interest" description="Disordered" evidence="1">
    <location>
        <begin position="157"/>
        <end position="189"/>
    </location>
</feature>
<sequence>MPVESAANSNVIWIVVGGVIGALAAGICIVFVLKRSRKDQGRDDDVISNYGGGNLSSPQIGDYKSNLSTSYLLRTVPAVVSPSAIADQSPPLVVGGQVNMPDEEEQYYSDLDIPRPSTPAEDMVVRRPYGSPNLWQSAMTSSPRAFQSSVFPSNLSDSYSIRPSGSSDGTPSESFSIDRLTPSRDPHSL</sequence>
<feature type="compositionally biased region" description="Polar residues" evidence="1">
    <location>
        <begin position="157"/>
        <end position="175"/>
    </location>
</feature>
<dbReference type="Proteomes" id="UP000266239">
    <property type="component" value="Unassembled WGS sequence"/>
</dbReference>
<reference evidence="10 16" key="1">
    <citation type="journal article" date="2018" name="J. Invertebr. Pathol.">
        <title>New genotyping method for the causative agent of crayfish plague (Aphanomyces astaci) based on whole genome data.</title>
        <authorList>
            <person name="Minardi D."/>
            <person name="Studholme D.J."/>
            <person name="van der Giezen M."/>
            <person name="Pretto T."/>
            <person name="Oidtmann B."/>
        </authorList>
    </citation>
    <scope>NUCLEOTIDE SEQUENCE [LARGE SCALE GENOMIC DNA]</scope>
    <source>
        <strain evidence="10 16">KB13</strain>
    </source>
</reference>
<dbReference type="EMBL" id="QUTC01006098">
    <property type="protein sequence ID" value="RHY54068.1"/>
    <property type="molecule type" value="Genomic_DNA"/>
</dbReference>
<dbReference type="Proteomes" id="UP000265716">
    <property type="component" value="Unassembled WGS sequence"/>
</dbReference>
<evidence type="ECO:0000313" key="6">
    <source>
        <dbReference type="EMBL" id="RHY54068.1"/>
    </source>
</evidence>
<protein>
    <submittedName>
        <fullName evidence="8">Uncharacterized protein</fullName>
    </submittedName>
</protein>
<evidence type="ECO:0000313" key="17">
    <source>
        <dbReference type="Proteomes" id="UP000283543"/>
    </source>
</evidence>
<gene>
    <name evidence="4" type="ORF">DYB25_001805</name>
    <name evidence="9" type="ORF">DYB26_001074</name>
    <name evidence="10" type="ORF">DYB28_004020</name>
    <name evidence="7" type="ORF">DYB30_003016</name>
    <name evidence="8" type="ORF">DYB31_000791</name>
    <name evidence="5" type="ORF">DYB34_000042</name>
    <name evidence="3" type="ORF">DYB36_001772</name>
    <name evidence="6" type="ORF">DYB38_004485</name>
</gene>
<keyword evidence="2" id="KW-0812">Transmembrane</keyword>
<evidence type="ECO:0000313" key="10">
    <source>
        <dbReference type="EMBL" id="RLN99950.1"/>
    </source>
</evidence>
<feature type="transmembrane region" description="Helical" evidence="2">
    <location>
        <begin position="12"/>
        <end position="33"/>
    </location>
</feature>
<reference evidence="11 12" key="2">
    <citation type="submission" date="2018-08" db="EMBL/GenBank/DDBJ databases">
        <title>Aphanomyces genome sequencing and annotation.</title>
        <authorList>
            <person name="Minardi D."/>
            <person name="Oidtmann B."/>
            <person name="Van Der Giezen M."/>
            <person name="Studholme D.J."/>
        </authorList>
    </citation>
    <scope>NUCLEOTIDE SEQUENCE [LARGE SCALE GENOMIC DNA]</scope>
    <source>
        <strain evidence="8 13">197901</strain>
        <strain evidence="7 15">D2</strain>
        <strain evidence="9 18">FDL457</strain>
        <strain evidence="3 11">Kv</strain>
        <strain evidence="6 12">SA</strain>
        <strain evidence="5 17">Si</strain>
        <strain evidence="4 14">Yx</strain>
    </source>
</reference>
<evidence type="ECO:0000313" key="9">
    <source>
        <dbReference type="EMBL" id="RHZ40749.1"/>
    </source>
</evidence>
<dbReference type="Proteomes" id="UP000286510">
    <property type="component" value="Unassembled WGS sequence"/>
</dbReference>
<dbReference type="EMBL" id="QUTF01006222">
    <property type="protein sequence ID" value="RHZ40749.1"/>
    <property type="molecule type" value="Genomic_DNA"/>
</dbReference>
<evidence type="ECO:0000313" key="11">
    <source>
        <dbReference type="Proteomes" id="UP000265427"/>
    </source>
</evidence>
<accession>A0A397EPS5</accession>
<keyword evidence="2" id="KW-0472">Membrane</keyword>
<dbReference type="AlphaFoldDB" id="A0A397EPS5"/>
<evidence type="ECO:0000313" key="18">
    <source>
        <dbReference type="Proteomes" id="UP000286510"/>
    </source>
</evidence>
<evidence type="ECO:0000313" key="3">
    <source>
        <dbReference type="EMBL" id="RHY08030.1"/>
    </source>
</evidence>
<dbReference type="EMBL" id="QUSZ01005840">
    <property type="protein sequence ID" value="RHY08030.1"/>
    <property type="molecule type" value="Genomic_DNA"/>
</dbReference>
<dbReference type="EMBL" id="QUTB01006974">
    <property type="protein sequence ID" value="RHY47855.1"/>
    <property type="molecule type" value="Genomic_DNA"/>
</dbReference>
<dbReference type="Proteomes" id="UP000275652">
    <property type="component" value="Unassembled WGS sequence"/>
</dbReference>
<dbReference type="Proteomes" id="UP000266643">
    <property type="component" value="Unassembled WGS sequence"/>
</dbReference>
<name>A0A397EPS5_APHAT</name>
<evidence type="ECO:0000313" key="16">
    <source>
        <dbReference type="Proteomes" id="UP000275652"/>
    </source>
</evidence>
<evidence type="ECO:0000256" key="1">
    <source>
        <dbReference type="SAM" id="MobiDB-lite"/>
    </source>
</evidence>
<dbReference type="EMBL" id="QUTE01016850">
    <property type="protein sequence ID" value="RHY95414.1"/>
    <property type="molecule type" value="Genomic_DNA"/>
</dbReference>
<organism evidence="8 13">
    <name type="scientific">Aphanomyces astaci</name>
    <name type="common">Crayfish plague agent</name>
    <dbReference type="NCBI Taxonomy" id="112090"/>
    <lineage>
        <taxon>Eukaryota</taxon>
        <taxon>Sar</taxon>
        <taxon>Stramenopiles</taxon>
        <taxon>Oomycota</taxon>
        <taxon>Saprolegniomycetes</taxon>
        <taxon>Saprolegniales</taxon>
        <taxon>Verrucalvaceae</taxon>
        <taxon>Aphanomyces</taxon>
    </lineage>
</organism>
<dbReference type="EMBL" id="QUTA01006189">
    <property type="protein sequence ID" value="RHY12285.1"/>
    <property type="molecule type" value="Genomic_DNA"/>
</dbReference>
<evidence type="ECO:0000256" key="2">
    <source>
        <dbReference type="SAM" id="Phobius"/>
    </source>
</evidence>
<proteinExistence type="predicted"/>
<dbReference type="Proteomes" id="UP000266196">
    <property type="component" value="Unassembled WGS sequence"/>
</dbReference>
<comment type="caution">
    <text evidence="8">The sequence shown here is derived from an EMBL/GenBank/DDBJ whole genome shotgun (WGS) entry which is preliminary data.</text>
</comment>
<evidence type="ECO:0000313" key="15">
    <source>
        <dbReference type="Proteomes" id="UP000266643"/>
    </source>
</evidence>
<dbReference type="EMBL" id="QUTD01003724">
    <property type="protein sequence ID" value="RHY71558.1"/>
    <property type="molecule type" value="Genomic_DNA"/>
</dbReference>
<dbReference type="EMBL" id="QUTI01044443">
    <property type="protein sequence ID" value="RLN99950.1"/>
    <property type="molecule type" value="Genomic_DNA"/>
</dbReference>